<comment type="subcellular location">
    <subcellularLocation>
        <location evidence="1">Nucleus</location>
    </subcellularLocation>
</comment>
<dbReference type="Proteomes" id="UP000239757">
    <property type="component" value="Unassembled WGS sequence"/>
</dbReference>
<sequence>MSPDYDKEKVEVLEAELECLQKENEALGLMFETMSRKYIMLHQAYLHQKSNKRQRLEVPAAAGSKASQVFVKTDPRDQSLIVKDGFQWRKYGQKVTKDNPSPRAYFKCFMAPGCPVKKKNMDPISTDHQILALSLDIISSVQTSLRSTNFQLLIFCLFLCFRLFQFKLLAVFLVCSDKHPHKIEQSGHNYRKSWGKKRVQRCVKDKSIVVATYEGQHNHDVDSTAAGKSMLASCSSAIFSGTRSIPFPPLDNPFPPPITLDLTLSGSDLQNHRNLPSFMHDYSTSNDDGNNKKKKIEDYVASLTKDPNFTLALAAAVARSIKTEHPKPSPP</sequence>
<dbReference type="GO" id="GO:0005634">
    <property type="term" value="C:nucleus"/>
    <property type="evidence" value="ECO:0007669"/>
    <property type="project" value="UniProtKB-SubCell"/>
</dbReference>
<dbReference type="PROSITE" id="PS50811">
    <property type="entry name" value="WRKY"/>
    <property type="match status" value="1"/>
</dbReference>
<keyword evidence="3" id="KW-0238">DNA-binding</keyword>
<keyword evidence="5" id="KW-0539">Nucleus</keyword>
<keyword evidence="2" id="KW-0805">Transcription regulation</keyword>
<dbReference type="SUPFAM" id="SSF118290">
    <property type="entry name" value="WRKY DNA-binding domain"/>
    <property type="match status" value="2"/>
</dbReference>
<accession>A0A2P5XI82</accession>
<protein>
    <recommendedName>
        <fullName evidence="6">WRKY domain-containing protein</fullName>
    </recommendedName>
</protein>
<evidence type="ECO:0000259" key="6">
    <source>
        <dbReference type="PROSITE" id="PS50811"/>
    </source>
</evidence>
<evidence type="ECO:0000313" key="7">
    <source>
        <dbReference type="EMBL" id="PPS03010.1"/>
    </source>
</evidence>
<name>A0A2P5XI82_GOSBA</name>
<dbReference type="Gene3D" id="2.20.25.80">
    <property type="entry name" value="WRKY domain"/>
    <property type="match status" value="2"/>
</dbReference>
<evidence type="ECO:0000256" key="1">
    <source>
        <dbReference type="ARBA" id="ARBA00004123"/>
    </source>
</evidence>
<dbReference type="EMBL" id="KZ664822">
    <property type="protein sequence ID" value="PPS03010.1"/>
    <property type="molecule type" value="Genomic_DNA"/>
</dbReference>
<dbReference type="InterPro" id="IPR036576">
    <property type="entry name" value="WRKY_dom_sf"/>
</dbReference>
<dbReference type="InterPro" id="IPR044810">
    <property type="entry name" value="WRKY_plant"/>
</dbReference>
<dbReference type="OrthoDB" id="1931489at2759"/>
<evidence type="ECO:0000313" key="8">
    <source>
        <dbReference type="Proteomes" id="UP000239757"/>
    </source>
</evidence>
<feature type="domain" description="WRKY" evidence="6">
    <location>
        <begin position="77"/>
        <end position="222"/>
    </location>
</feature>
<reference evidence="7 8" key="1">
    <citation type="submission" date="2015-01" db="EMBL/GenBank/DDBJ databases">
        <title>Genome of allotetraploid Gossypium barbadense reveals genomic plasticity and fiber elongation in cotton evolution.</title>
        <authorList>
            <person name="Chen X."/>
            <person name="Liu X."/>
            <person name="Zhao B."/>
            <person name="Zheng H."/>
            <person name="Hu Y."/>
            <person name="Lu G."/>
            <person name="Yang C."/>
            <person name="Chen J."/>
            <person name="Shan C."/>
            <person name="Zhang L."/>
            <person name="Zhou Y."/>
            <person name="Wang L."/>
            <person name="Guo W."/>
            <person name="Bai Y."/>
            <person name="Ruan J."/>
            <person name="Shangguan X."/>
            <person name="Mao Y."/>
            <person name="Jiang J."/>
            <person name="Zhu Y."/>
            <person name="Lei J."/>
            <person name="Kang H."/>
            <person name="Chen S."/>
            <person name="He X."/>
            <person name="Wang R."/>
            <person name="Wang Y."/>
            <person name="Chen J."/>
            <person name="Wang L."/>
            <person name="Yu S."/>
            <person name="Wang B."/>
            <person name="Wei J."/>
            <person name="Song S."/>
            <person name="Lu X."/>
            <person name="Gao Z."/>
            <person name="Gu W."/>
            <person name="Deng X."/>
            <person name="Ma D."/>
            <person name="Wang S."/>
            <person name="Liang W."/>
            <person name="Fang L."/>
            <person name="Cai C."/>
            <person name="Zhu X."/>
            <person name="Zhou B."/>
            <person name="Zhang Y."/>
            <person name="Chen Z."/>
            <person name="Xu S."/>
            <person name="Zhu R."/>
            <person name="Wang S."/>
            <person name="Zhang T."/>
            <person name="Zhao G."/>
        </authorList>
    </citation>
    <scope>NUCLEOTIDE SEQUENCE [LARGE SCALE GENOMIC DNA]</scope>
    <source>
        <strain evidence="8">cv. Xinhai21</strain>
        <tissue evidence="7">Leaf</tissue>
    </source>
</reference>
<dbReference type="InterPro" id="IPR003657">
    <property type="entry name" value="WRKY_dom"/>
</dbReference>
<dbReference type="GO" id="GO:0043565">
    <property type="term" value="F:sequence-specific DNA binding"/>
    <property type="evidence" value="ECO:0007669"/>
    <property type="project" value="InterPro"/>
</dbReference>
<keyword evidence="4" id="KW-0804">Transcription</keyword>
<gene>
    <name evidence="7" type="ORF">GOBAR_AA17655</name>
</gene>
<proteinExistence type="predicted"/>
<evidence type="ECO:0000256" key="5">
    <source>
        <dbReference type="ARBA" id="ARBA00023242"/>
    </source>
</evidence>
<dbReference type="SMART" id="SM00774">
    <property type="entry name" value="WRKY"/>
    <property type="match status" value="1"/>
</dbReference>
<organism evidence="7 8">
    <name type="scientific">Gossypium barbadense</name>
    <name type="common">Sea Island cotton</name>
    <name type="synonym">Hibiscus barbadensis</name>
    <dbReference type="NCBI Taxonomy" id="3634"/>
    <lineage>
        <taxon>Eukaryota</taxon>
        <taxon>Viridiplantae</taxon>
        <taxon>Streptophyta</taxon>
        <taxon>Embryophyta</taxon>
        <taxon>Tracheophyta</taxon>
        <taxon>Spermatophyta</taxon>
        <taxon>Magnoliopsida</taxon>
        <taxon>eudicotyledons</taxon>
        <taxon>Gunneridae</taxon>
        <taxon>Pentapetalae</taxon>
        <taxon>rosids</taxon>
        <taxon>malvids</taxon>
        <taxon>Malvales</taxon>
        <taxon>Malvaceae</taxon>
        <taxon>Malvoideae</taxon>
        <taxon>Gossypium</taxon>
    </lineage>
</organism>
<evidence type="ECO:0000256" key="3">
    <source>
        <dbReference type="ARBA" id="ARBA00023125"/>
    </source>
</evidence>
<dbReference type="PANTHER" id="PTHR31429">
    <property type="entry name" value="WRKY TRANSCRIPTION FACTOR 36-RELATED"/>
    <property type="match status" value="1"/>
</dbReference>
<dbReference type="AlphaFoldDB" id="A0A2P5XI82"/>
<evidence type="ECO:0000256" key="2">
    <source>
        <dbReference type="ARBA" id="ARBA00023015"/>
    </source>
</evidence>
<dbReference type="PANTHER" id="PTHR31429:SF38">
    <property type="entry name" value="WRKY TRANSCRIPTION FACTOR 40-RELATED"/>
    <property type="match status" value="1"/>
</dbReference>
<dbReference type="Pfam" id="PF03106">
    <property type="entry name" value="WRKY"/>
    <property type="match status" value="2"/>
</dbReference>
<evidence type="ECO:0000256" key="4">
    <source>
        <dbReference type="ARBA" id="ARBA00023163"/>
    </source>
</evidence>
<dbReference type="GO" id="GO:0003700">
    <property type="term" value="F:DNA-binding transcription factor activity"/>
    <property type="evidence" value="ECO:0007669"/>
    <property type="project" value="InterPro"/>
</dbReference>